<dbReference type="Proteomes" id="UP001163828">
    <property type="component" value="Unassembled WGS sequence"/>
</dbReference>
<dbReference type="Gene3D" id="2.40.50.40">
    <property type="match status" value="1"/>
</dbReference>
<protein>
    <recommendedName>
        <fullName evidence="2">Chromo domain-containing protein</fullName>
    </recommendedName>
</protein>
<dbReference type="InterPro" id="IPR016197">
    <property type="entry name" value="Chromo-like_dom_sf"/>
</dbReference>
<feature type="domain" description="Chromo" evidence="2">
    <location>
        <begin position="1"/>
        <end position="44"/>
    </location>
</feature>
<feature type="compositionally biased region" description="Polar residues" evidence="1">
    <location>
        <begin position="47"/>
        <end position="61"/>
    </location>
</feature>
<dbReference type="InterPro" id="IPR000953">
    <property type="entry name" value="Chromo/chromo_shadow_dom"/>
</dbReference>
<evidence type="ECO:0000313" key="4">
    <source>
        <dbReference type="Proteomes" id="UP001163828"/>
    </source>
</evidence>
<comment type="caution">
    <text evidence="3">The sequence shown here is derived from an EMBL/GenBank/DDBJ whole genome shotgun (WGS) entry which is preliminary data.</text>
</comment>
<dbReference type="EMBL" id="MU791284">
    <property type="protein sequence ID" value="KAJ3990963.1"/>
    <property type="molecule type" value="Genomic_DNA"/>
</dbReference>
<feature type="region of interest" description="Disordered" evidence="1">
    <location>
        <begin position="34"/>
        <end position="117"/>
    </location>
</feature>
<organism evidence="3 4">
    <name type="scientific">Lentinula boryana</name>
    <dbReference type="NCBI Taxonomy" id="40481"/>
    <lineage>
        <taxon>Eukaryota</taxon>
        <taxon>Fungi</taxon>
        <taxon>Dikarya</taxon>
        <taxon>Basidiomycota</taxon>
        <taxon>Agaricomycotina</taxon>
        <taxon>Agaricomycetes</taxon>
        <taxon>Agaricomycetidae</taxon>
        <taxon>Agaricales</taxon>
        <taxon>Marasmiineae</taxon>
        <taxon>Omphalotaceae</taxon>
        <taxon>Lentinula</taxon>
    </lineage>
</organism>
<keyword evidence="4" id="KW-1185">Reference proteome</keyword>
<feature type="compositionally biased region" description="Polar residues" evidence="1">
    <location>
        <begin position="91"/>
        <end position="106"/>
    </location>
</feature>
<evidence type="ECO:0000259" key="2">
    <source>
        <dbReference type="PROSITE" id="PS50013"/>
    </source>
</evidence>
<evidence type="ECO:0000256" key="1">
    <source>
        <dbReference type="SAM" id="MobiDB-lite"/>
    </source>
</evidence>
<evidence type="ECO:0000313" key="3">
    <source>
        <dbReference type="EMBL" id="KAJ3990963.1"/>
    </source>
</evidence>
<feature type="non-terminal residue" evidence="3">
    <location>
        <position position="1"/>
    </location>
</feature>
<sequence>YLIHWKDQPDSEDSWVNLTELPTPTDELVDRFHRRHPRSKRPPASVLSATRHNVSTRQSDNIEIDYADVSRPIPPISNRRSPSPTPINSNLRTSYTPPLQTTTRSGRTAKPPTRLNL</sequence>
<dbReference type="PROSITE" id="PS50013">
    <property type="entry name" value="CHROMO_2"/>
    <property type="match status" value="1"/>
</dbReference>
<gene>
    <name evidence="3" type="ORF">F5050DRAFT_1582211</name>
</gene>
<dbReference type="SUPFAM" id="SSF54160">
    <property type="entry name" value="Chromo domain-like"/>
    <property type="match status" value="1"/>
</dbReference>
<reference evidence="3" key="1">
    <citation type="submission" date="2022-08" db="EMBL/GenBank/DDBJ databases">
        <authorList>
            <consortium name="DOE Joint Genome Institute"/>
            <person name="Min B."/>
            <person name="Riley R."/>
            <person name="Sierra-Patev S."/>
            <person name="Naranjo-Ortiz M."/>
            <person name="Looney B."/>
            <person name="Konkel Z."/>
            <person name="Slot J.C."/>
            <person name="Sakamoto Y."/>
            <person name="Steenwyk J.L."/>
            <person name="Rokas A."/>
            <person name="Carro J."/>
            <person name="Camarero S."/>
            <person name="Ferreira P."/>
            <person name="Molpeceres G."/>
            <person name="Ruiz-Duenas F.J."/>
            <person name="Serrano A."/>
            <person name="Henrissat B."/>
            <person name="Drula E."/>
            <person name="Hughes K.W."/>
            <person name="Mata J.L."/>
            <person name="Ishikawa N.K."/>
            <person name="Vargas-Isla R."/>
            <person name="Ushijima S."/>
            <person name="Smith C.A."/>
            <person name="Ahrendt S."/>
            <person name="Andreopoulos W."/>
            <person name="He G."/>
            <person name="Labutti K."/>
            <person name="Lipzen A."/>
            <person name="Ng V."/>
            <person name="Sandor L."/>
            <person name="Barry K."/>
            <person name="Martinez A.T."/>
            <person name="Xiao Y."/>
            <person name="Gibbons J.G."/>
            <person name="Terashima K."/>
            <person name="Hibbett D.S."/>
            <person name="Grigoriev I.V."/>
        </authorList>
    </citation>
    <scope>NUCLEOTIDE SEQUENCE</scope>
    <source>
        <strain evidence="3">TFB10827</strain>
    </source>
</reference>
<feature type="compositionally biased region" description="Low complexity" evidence="1">
    <location>
        <begin position="76"/>
        <end position="90"/>
    </location>
</feature>
<name>A0ABQ8PXM2_9AGAR</name>
<accession>A0ABQ8PXM2</accession>
<proteinExistence type="predicted"/>
<dbReference type="CDD" id="cd00024">
    <property type="entry name" value="CD_CSD"/>
    <property type="match status" value="1"/>
</dbReference>